<sequence>MSLENNNPSLRQKQQSEDTISPFSNKRPRLLRLRLITWYGGLVAVSLLFFGVLVFLLTSQSLSDSVDASLRAEAGTAQANIRAELLRHQRLHADSDWPTPLSLSVIDTHSLSKDTLGITVKVFDQAHHLQYASKNEPLNITPTAAMYQRALQNADDPQPYTVSGPNKEPLRILVESIHKPQATPGGQPGPVIGMLLVARSLSPEEATKTQLLFLLCTTGALVLITALGIGWGITTNVLHPLSDMVKTARDIANESRGVHVGNLHQRVQRPKGHDEMVEVVDTFNEMLAALEKAATAQHRFIADASHELRAPLTTIQGNLAFLQRHSDELPAEERKTMLLDAHSETLRLARLVDELLLLARADVSADTIVPPPPIEQEQKLAVTAPRGNPREQPVELDHSLLQLVRQLRGRLAMDQSSFQLKVSHIEPVRVYGNEENLRRIMLILLDNALKYAPAKENGHGGIITVSLERKGQEALLQVRDNGIGIEAGDLPHIFERFYRADRARSREGTGLGLAIAHTLVEQLNGRITAESQPGEGSTFYVWLPLAV</sequence>
<dbReference type="Pfam" id="PF00672">
    <property type="entry name" value="HAMP"/>
    <property type="match status" value="1"/>
</dbReference>
<evidence type="ECO:0000256" key="3">
    <source>
        <dbReference type="ARBA" id="ARBA00012438"/>
    </source>
</evidence>
<dbReference type="PANTHER" id="PTHR45436:SF5">
    <property type="entry name" value="SENSOR HISTIDINE KINASE TRCS"/>
    <property type="match status" value="1"/>
</dbReference>
<dbReference type="PROSITE" id="PS50885">
    <property type="entry name" value="HAMP"/>
    <property type="match status" value="1"/>
</dbReference>
<comment type="catalytic activity">
    <reaction evidence="1">
        <text>ATP + protein L-histidine = ADP + protein N-phospho-L-histidine.</text>
        <dbReference type="EC" id="2.7.13.3"/>
    </reaction>
</comment>
<dbReference type="GO" id="GO:0016301">
    <property type="term" value="F:kinase activity"/>
    <property type="evidence" value="ECO:0007669"/>
    <property type="project" value="UniProtKB-KW"/>
</dbReference>
<keyword evidence="4" id="KW-0597">Phosphoprotein</keyword>
<evidence type="ECO:0000256" key="12">
    <source>
        <dbReference type="SAM" id="Phobius"/>
    </source>
</evidence>
<feature type="region of interest" description="Disordered" evidence="11">
    <location>
        <begin position="1"/>
        <end position="21"/>
    </location>
</feature>
<dbReference type="Gene3D" id="1.10.287.130">
    <property type="match status" value="1"/>
</dbReference>
<evidence type="ECO:0000313" key="15">
    <source>
        <dbReference type="EMBL" id="GHO60170.1"/>
    </source>
</evidence>
<dbReference type="Pfam" id="PF00512">
    <property type="entry name" value="HisKA"/>
    <property type="match status" value="1"/>
</dbReference>
<dbReference type="InterPro" id="IPR003594">
    <property type="entry name" value="HATPase_dom"/>
</dbReference>
<dbReference type="PRINTS" id="PR00344">
    <property type="entry name" value="BCTRLSENSOR"/>
</dbReference>
<gene>
    <name evidence="15" type="ORF">KSB_86450</name>
</gene>
<reference evidence="15 16" key="1">
    <citation type="journal article" date="2021" name="Int. J. Syst. Evol. Microbiol.">
        <title>Reticulibacter mediterranei gen. nov., sp. nov., within the new family Reticulibacteraceae fam. nov., and Ktedonospora formicarum gen. nov., sp. nov., Ktedonobacter robiniae sp. nov., Dictyobacter formicarum sp. nov. and Dictyobacter arantiisoli sp. nov., belonging to the class Ktedonobacteria.</title>
        <authorList>
            <person name="Yabe S."/>
            <person name="Zheng Y."/>
            <person name="Wang C.M."/>
            <person name="Sakai Y."/>
            <person name="Abe K."/>
            <person name="Yokota A."/>
            <person name="Donadio S."/>
            <person name="Cavaletti L."/>
            <person name="Monciardini P."/>
        </authorList>
    </citation>
    <scope>NUCLEOTIDE SEQUENCE [LARGE SCALE GENOMIC DNA]</scope>
    <source>
        <strain evidence="15 16">SOSP1-30</strain>
    </source>
</reference>
<keyword evidence="10 12" id="KW-0472">Membrane</keyword>
<dbReference type="SUPFAM" id="SSF47384">
    <property type="entry name" value="Homodimeric domain of signal transducing histidine kinase"/>
    <property type="match status" value="1"/>
</dbReference>
<name>A0ABQ3V6B7_9CHLR</name>
<proteinExistence type="predicted"/>
<dbReference type="CDD" id="cd00082">
    <property type="entry name" value="HisKA"/>
    <property type="match status" value="1"/>
</dbReference>
<evidence type="ECO:0000256" key="2">
    <source>
        <dbReference type="ARBA" id="ARBA00004370"/>
    </source>
</evidence>
<comment type="subcellular location">
    <subcellularLocation>
        <location evidence="2">Membrane</location>
    </subcellularLocation>
</comment>
<evidence type="ECO:0000256" key="6">
    <source>
        <dbReference type="ARBA" id="ARBA00022692"/>
    </source>
</evidence>
<evidence type="ECO:0000259" key="14">
    <source>
        <dbReference type="PROSITE" id="PS50885"/>
    </source>
</evidence>
<evidence type="ECO:0000256" key="11">
    <source>
        <dbReference type="SAM" id="MobiDB-lite"/>
    </source>
</evidence>
<dbReference type="CDD" id="cd00075">
    <property type="entry name" value="HATPase"/>
    <property type="match status" value="1"/>
</dbReference>
<dbReference type="InterPro" id="IPR003661">
    <property type="entry name" value="HisK_dim/P_dom"/>
</dbReference>
<evidence type="ECO:0000256" key="5">
    <source>
        <dbReference type="ARBA" id="ARBA00022679"/>
    </source>
</evidence>
<keyword evidence="8 12" id="KW-1133">Transmembrane helix</keyword>
<dbReference type="CDD" id="cd06225">
    <property type="entry name" value="HAMP"/>
    <property type="match status" value="1"/>
</dbReference>
<dbReference type="SMART" id="SM00387">
    <property type="entry name" value="HATPase_c"/>
    <property type="match status" value="1"/>
</dbReference>
<feature type="transmembrane region" description="Helical" evidence="12">
    <location>
        <begin position="211"/>
        <end position="233"/>
    </location>
</feature>
<feature type="transmembrane region" description="Helical" evidence="12">
    <location>
        <begin position="36"/>
        <end position="57"/>
    </location>
</feature>
<dbReference type="Pfam" id="PF02518">
    <property type="entry name" value="HATPase_c"/>
    <property type="match status" value="1"/>
</dbReference>
<dbReference type="InterPro" id="IPR005467">
    <property type="entry name" value="His_kinase_dom"/>
</dbReference>
<evidence type="ECO:0000256" key="4">
    <source>
        <dbReference type="ARBA" id="ARBA00022553"/>
    </source>
</evidence>
<evidence type="ECO:0000256" key="1">
    <source>
        <dbReference type="ARBA" id="ARBA00000085"/>
    </source>
</evidence>
<evidence type="ECO:0000313" key="16">
    <source>
        <dbReference type="Proteomes" id="UP000654345"/>
    </source>
</evidence>
<keyword evidence="6 12" id="KW-0812">Transmembrane</keyword>
<dbReference type="SMART" id="SM00388">
    <property type="entry name" value="HisKA"/>
    <property type="match status" value="1"/>
</dbReference>
<organism evidence="15 16">
    <name type="scientific">Ktedonobacter robiniae</name>
    <dbReference type="NCBI Taxonomy" id="2778365"/>
    <lineage>
        <taxon>Bacteria</taxon>
        <taxon>Bacillati</taxon>
        <taxon>Chloroflexota</taxon>
        <taxon>Ktedonobacteria</taxon>
        <taxon>Ktedonobacterales</taxon>
        <taxon>Ktedonobacteraceae</taxon>
        <taxon>Ktedonobacter</taxon>
    </lineage>
</organism>
<comment type="caution">
    <text evidence="15">The sequence shown here is derived from an EMBL/GenBank/DDBJ whole genome shotgun (WGS) entry which is preliminary data.</text>
</comment>
<dbReference type="SUPFAM" id="SSF55874">
    <property type="entry name" value="ATPase domain of HSP90 chaperone/DNA topoisomerase II/histidine kinase"/>
    <property type="match status" value="1"/>
</dbReference>
<keyword evidence="5" id="KW-0808">Transferase</keyword>
<evidence type="ECO:0000256" key="8">
    <source>
        <dbReference type="ARBA" id="ARBA00022989"/>
    </source>
</evidence>
<dbReference type="Proteomes" id="UP000654345">
    <property type="component" value="Unassembled WGS sequence"/>
</dbReference>
<dbReference type="InterPro" id="IPR036097">
    <property type="entry name" value="HisK_dim/P_sf"/>
</dbReference>
<dbReference type="PANTHER" id="PTHR45436">
    <property type="entry name" value="SENSOR HISTIDINE KINASE YKOH"/>
    <property type="match status" value="1"/>
</dbReference>
<protein>
    <recommendedName>
        <fullName evidence="3">histidine kinase</fullName>
        <ecNumber evidence="3">2.7.13.3</ecNumber>
    </recommendedName>
</protein>
<accession>A0ABQ3V6B7</accession>
<dbReference type="SMART" id="SM00304">
    <property type="entry name" value="HAMP"/>
    <property type="match status" value="1"/>
</dbReference>
<feature type="domain" description="Histidine kinase" evidence="13">
    <location>
        <begin position="303"/>
        <end position="547"/>
    </location>
</feature>
<dbReference type="PROSITE" id="PS50109">
    <property type="entry name" value="HIS_KIN"/>
    <property type="match status" value="1"/>
</dbReference>
<dbReference type="InterPro" id="IPR036890">
    <property type="entry name" value="HATPase_C_sf"/>
</dbReference>
<dbReference type="Gene3D" id="6.10.340.10">
    <property type="match status" value="1"/>
</dbReference>
<dbReference type="RefSeq" id="WP_201376336.1">
    <property type="nucleotide sequence ID" value="NZ_BNJG01000004.1"/>
</dbReference>
<keyword evidence="16" id="KW-1185">Reference proteome</keyword>
<keyword evidence="7 15" id="KW-0418">Kinase</keyword>
<dbReference type="EC" id="2.7.13.3" evidence="3"/>
<keyword evidence="9" id="KW-0902">Two-component regulatory system</keyword>
<evidence type="ECO:0000256" key="10">
    <source>
        <dbReference type="ARBA" id="ARBA00023136"/>
    </source>
</evidence>
<evidence type="ECO:0000256" key="9">
    <source>
        <dbReference type="ARBA" id="ARBA00023012"/>
    </source>
</evidence>
<evidence type="ECO:0000259" key="13">
    <source>
        <dbReference type="PROSITE" id="PS50109"/>
    </source>
</evidence>
<dbReference type="InterPro" id="IPR003660">
    <property type="entry name" value="HAMP_dom"/>
</dbReference>
<feature type="domain" description="HAMP" evidence="14">
    <location>
        <begin position="235"/>
        <end position="295"/>
    </location>
</feature>
<dbReference type="Gene3D" id="3.30.565.10">
    <property type="entry name" value="Histidine kinase-like ATPase, C-terminal domain"/>
    <property type="match status" value="1"/>
</dbReference>
<dbReference type="EMBL" id="BNJG01000004">
    <property type="protein sequence ID" value="GHO60170.1"/>
    <property type="molecule type" value="Genomic_DNA"/>
</dbReference>
<evidence type="ECO:0000256" key="7">
    <source>
        <dbReference type="ARBA" id="ARBA00022777"/>
    </source>
</evidence>
<dbReference type="InterPro" id="IPR004358">
    <property type="entry name" value="Sig_transdc_His_kin-like_C"/>
</dbReference>
<dbReference type="InterPro" id="IPR050428">
    <property type="entry name" value="TCS_sensor_his_kinase"/>
</dbReference>